<evidence type="ECO:0000313" key="3">
    <source>
        <dbReference type="Proteomes" id="UP000231333"/>
    </source>
</evidence>
<feature type="transmembrane region" description="Helical" evidence="1">
    <location>
        <begin position="57"/>
        <end position="83"/>
    </location>
</feature>
<evidence type="ECO:0000313" key="2">
    <source>
        <dbReference type="EMBL" id="PIR37711.1"/>
    </source>
</evidence>
<sequence length="239" mass="26447">MTKTFSIQTVIKQGWDSFKTKPKFFILISLLYVVISAIPDIIGKMEKGIEGLAGDPVFIMLAAVIRIAAFVVGLIMPIGYTYILLRSADNQSVNIKDLFSTHRVFWKFILSGILVTLFVLLGFIALIIPGIWLSIALMFTSYVVVEDHLSPWNAIKRSYALTKGVRWKLLGFILVVALLNILGFIALGVGFLVTMPLSGLASVHLYKSLKHQESELISKPEMAPVETVHTSSEHTPNVA</sequence>
<feature type="transmembrane region" description="Helical" evidence="1">
    <location>
        <begin position="169"/>
        <end position="193"/>
    </location>
</feature>
<keyword evidence="1" id="KW-0472">Membrane</keyword>
<dbReference type="PANTHER" id="PTHR40076">
    <property type="entry name" value="MEMBRANE PROTEIN-RELATED"/>
    <property type="match status" value="1"/>
</dbReference>
<reference evidence="2 3" key="1">
    <citation type="submission" date="2017-09" db="EMBL/GenBank/DDBJ databases">
        <title>Depth-based differentiation of microbial function through sediment-hosted aquifers and enrichment of novel symbionts in the deep terrestrial subsurface.</title>
        <authorList>
            <person name="Probst A.J."/>
            <person name="Ladd B."/>
            <person name="Jarett J.K."/>
            <person name="Geller-Mcgrath D.E."/>
            <person name="Sieber C.M."/>
            <person name="Emerson J.B."/>
            <person name="Anantharaman K."/>
            <person name="Thomas B.C."/>
            <person name="Malmstrom R."/>
            <person name="Stieglmeier M."/>
            <person name="Klingl A."/>
            <person name="Woyke T."/>
            <person name="Ryan C.M."/>
            <person name="Banfield J.F."/>
        </authorList>
    </citation>
    <scope>NUCLEOTIDE SEQUENCE [LARGE SCALE GENOMIC DNA]</scope>
    <source>
        <strain evidence="2">CG10_big_fil_rev_8_21_14_0_10_42_12</strain>
    </source>
</reference>
<dbReference type="EMBL" id="PCXL01000017">
    <property type="protein sequence ID" value="PIR37711.1"/>
    <property type="molecule type" value="Genomic_DNA"/>
</dbReference>
<dbReference type="Proteomes" id="UP000231333">
    <property type="component" value="Unassembled WGS sequence"/>
</dbReference>
<feature type="transmembrane region" description="Helical" evidence="1">
    <location>
        <begin position="24"/>
        <end position="42"/>
    </location>
</feature>
<feature type="transmembrane region" description="Helical" evidence="1">
    <location>
        <begin position="104"/>
        <end position="125"/>
    </location>
</feature>
<evidence type="ECO:0000256" key="1">
    <source>
        <dbReference type="SAM" id="Phobius"/>
    </source>
</evidence>
<dbReference type="AlphaFoldDB" id="A0A2H0QTU2"/>
<keyword evidence="1" id="KW-0812">Transmembrane</keyword>
<gene>
    <name evidence="2" type="ORF">COV34_03045</name>
</gene>
<feature type="transmembrane region" description="Helical" evidence="1">
    <location>
        <begin position="131"/>
        <end position="149"/>
    </location>
</feature>
<comment type="caution">
    <text evidence="2">The sequence shown here is derived from an EMBL/GenBank/DDBJ whole genome shotgun (WGS) entry which is preliminary data.</text>
</comment>
<organism evidence="2 3">
    <name type="scientific">Candidatus Zambryskibacteria bacterium CG10_big_fil_rev_8_21_14_0_10_42_12</name>
    <dbReference type="NCBI Taxonomy" id="1975115"/>
    <lineage>
        <taxon>Bacteria</taxon>
        <taxon>Candidatus Zambryskiibacteriota</taxon>
    </lineage>
</organism>
<dbReference type="InterPro" id="IPR010380">
    <property type="entry name" value="DUF975"/>
</dbReference>
<accession>A0A2H0QTU2</accession>
<dbReference type="PANTHER" id="PTHR40076:SF1">
    <property type="entry name" value="MEMBRANE PROTEIN"/>
    <property type="match status" value="1"/>
</dbReference>
<evidence type="ECO:0008006" key="4">
    <source>
        <dbReference type="Google" id="ProtNLM"/>
    </source>
</evidence>
<proteinExistence type="predicted"/>
<protein>
    <recommendedName>
        <fullName evidence="4">Glycerophosphoryl diester phosphodiesterase membrane domain-containing protein</fullName>
    </recommendedName>
</protein>
<name>A0A2H0QTU2_9BACT</name>
<keyword evidence="1" id="KW-1133">Transmembrane helix</keyword>